<dbReference type="OrthoDB" id="252197at2"/>
<dbReference type="InterPro" id="IPR011852">
    <property type="entry name" value="TRAP_TAXI"/>
</dbReference>
<dbReference type="PANTHER" id="PTHR42941:SF1">
    <property type="entry name" value="SLL1037 PROTEIN"/>
    <property type="match status" value="1"/>
</dbReference>
<evidence type="ECO:0000313" key="4">
    <source>
        <dbReference type="Proteomes" id="UP000194137"/>
    </source>
</evidence>
<evidence type="ECO:0000256" key="2">
    <source>
        <dbReference type="SAM" id="Phobius"/>
    </source>
</evidence>
<dbReference type="SUPFAM" id="SSF53850">
    <property type="entry name" value="Periplasmic binding protein-like II"/>
    <property type="match status" value="1"/>
</dbReference>
<keyword evidence="2" id="KW-1133">Transmembrane helix</keyword>
<feature type="region of interest" description="Disordered" evidence="1">
    <location>
        <begin position="145"/>
        <end position="185"/>
    </location>
</feature>
<dbReference type="Proteomes" id="UP000194137">
    <property type="component" value="Chromosome"/>
</dbReference>
<gene>
    <name evidence="3" type="ORF">CAK95_08705</name>
</gene>
<name>A0A1W6ZP30_9HYPH</name>
<reference evidence="3 4" key="1">
    <citation type="submission" date="2017-05" db="EMBL/GenBank/DDBJ databases">
        <title>Full genome sequence of Pseudorhodoplanes sinuspersici.</title>
        <authorList>
            <person name="Dastgheib S.M.M."/>
            <person name="Shavandi M."/>
            <person name="Tirandaz H."/>
        </authorList>
    </citation>
    <scope>NUCLEOTIDE SEQUENCE [LARGE SCALE GENOMIC DNA]</scope>
    <source>
        <strain evidence="3 4">RIPI110</strain>
    </source>
</reference>
<evidence type="ECO:0008006" key="5">
    <source>
        <dbReference type="Google" id="ProtNLM"/>
    </source>
</evidence>
<keyword evidence="4" id="KW-1185">Reference proteome</keyword>
<dbReference type="KEGG" id="psin:CAK95_08705"/>
<feature type="compositionally biased region" description="Basic residues" evidence="1">
    <location>
        <begin position="161"/>
        <end position="171"/>
    </location>
</feature>
<feature type="transmembrane region" description="Helical" evidence="2">
    <location>
        <begin position="392"/>
        <end position="413"/>
    </location>
</feature>
<keyword evidence="2" id="KW-0812">Transmembrane</keyword>
<dbReference type="STRING" id="1235591.CAK95_08705"/>
<keyword evidence="2" id="KW-0472">Membrane</keyword>
<sequence>MNVHYRHVKFLPPADESPPRLTFRDRMRRMFQHTALIVIGLLLAATGAGAVVAYIQSRPATLKIAVGPGDGEDARMMQGLAQHLAREQASVRLKIVRENGPAESAEALDRNAVDLAVVRRDLAMPKNGQVIAIQRHDIAVLMVPSPQETPSAPTVAAKNARSTKVRPKAKTAAKTDAGDAETATKKPEAITKIEELSGRTIGIIGHAPANVAMLHTILTQSGIPPETVQVIQFSPEDLTTQLRAAKFDALLAVGSVGSKTTAEAVAAISHGKEPPTFLEVGSSEAIKQQKPVYESTEIPAGVFGGSRPAEAVETIGFAHYIVANRTMDEKVAGDFTRWLFAAKQALGSDIPTFTKIEAPDTDKAASLAVHPGALAYLEGEQKTFFDRYSDTLYWGLMLMSFVGSGAAWLTSFARTSASASNRNDLEALIAMIGRARTADDTLELDILRTEIDDIMARAIRQLGAGKLGQNRADALKLAAEQVRHAIAERQAALDALDAISLKAHALAPVV</sequence>
<dbReference type="Gene3D" id="3.40.190.10">
    <property type="entry name" value="Periplasmic binding protein-like II"/>
    <property type="match status" value="2"/>
</dbReference>
<protein>
    <recommendedName>
        <fullName evidence="5">TRAP transporter substrate-binding protein</fullName>
    </recommendedName>
</protein>
<dbReference type="RefSeq" id="WP_086087563.1">
    <property type="nucleotide sequence ID" value="NZ_CP021112.1"/>
</dbReference>
<organism evidence="3 4">
    <name type="scientific">Pseudorhodoplanes sinuspersici</name>
    <dbReference type="NCBI Taxonomy" id="1235591"/>
    <lineage>
        <taxon>Bacteria</taxon>
        <taxon>Pseudomonadati</taxon>
        <taxon>Pseudomonadota</taxon>
        <taxon>Alphaproteobacteria</taxon>
        <taxon>Hyphomicrobiales</taxon>
        <taxon>Pseudorhodoplanes</taxon>
    </lineage>
</organism>
<accession>A0A1W6ZP30</accession>
<feature type="transmembrane region" description="Helical" evidence="2">
    <location>
        <begin position="34"/>
        <end position="55"/>
    </location>
</feature>
<dbReference type="Pfam" id="PF16868">
    <property type="entry name" value="NMT1_3"/>
    <property type="match status" value="1"/>
</dbReference>
<dbReference type="AlphaFoldDB" id="A0A1W6ZP30"/>
<proteinExistence type="predicted"/>
<evidence type="ECO:0000256" key="1">
    <source>
        <dbReference type="SAM" id="MobiDB-lite"/>
    </source>
</evidence>
<dbReference type="EMBL" id="CP021112">
    <property type="protein sequence ID" value="ARP99156.1"/>
    <property type="molecule type" value="Genomic_DNA"/>
</dbReference>
<dbReference type="PANTHER" id="PTHR42941">
    <property type="entry name" value="SLL1037 PROTEIN"/>
    <property type="match status" value="1"/>
</dbReference>
<evidence type="ECO:0000313" key="3">
    <source>
        <dbReference type="EMBL" id="ARP99156.1"/>
    </source>
</evidence>